<dbReference type="Pfam" id="PF13852">
    <property type="entry name" value="DUF4197"/>
    <property type="match status" value="1"/>
</dbReference>
<keyword evidence="2" id="KW-1185">Reference proteome</keyword>
<proteinExistence type="predicted"/>
<accession>A0ABV8QU51</accession>
<dbReference type="RefSeq" id="WP_379709458.1">
    <property type="nucleotide sequence ID" value="NZ_JBHSCZ010000002.1"/>
</dbReference>
<protein>
    <submittedName>
        <fullName evidence="1">DUF4197 domain-containing protein</fullName>
    </submittedName>
</protein>
<reference evidence="2" key="1">
    <citation type="journal article" date="2019" name="Int. J. Syst. Evol. Microbiol.">
        <title>The Global Catalogue of Microorganisms (GCM) 10K type strain sequencing project: providing services to taxonomists for standard genome sequencing and annotation.</title>
        <authorList>
            <consortium name="The Broad Institute Genomics Platform"/>
            <consortium name="The Broad Institute Genome Sequencing Center for Infectious Disease"/>
            <person name="Wu L."/>
            <person name="Ma J."/>
        </authorList>
    </citation>
    <scope>NUCLEOTIDE SEQUENCE [LARGE SCALE GENOMIC DNA]</scope>
    <source>
        <strain evidence="2">CECT 8289</strain>
    </source>
</reference>
<gene>
    <name evidence="1" type="ORF">ACFOWM_09985</name>
</gene>
<name>A0ABV8QU51_9BACT</name>
<dbReference type="InterPro" id="IPR025245">
    <property type="entry name" value="DUF4197"/>
</dbReference>
<dbReference type="EMBL" id="JBHSCZ010000002">
    <property type="protein sequence ID" value="MFC4263207.1"/>
    <property type="molecule type" value="Genomic_DNA"/>
</dbReference>
<evidence type="ECO:0000313" key="2">
    <source>
        <dbReference type="Proteomes" id="UP001595907"/>
    </source>
</evidence>
<evidence type="ECO:0000313" key="1">
    <source>
        <dbReference type="EMBL" id="MFC4263207.1"/>
    </source>
</evidence>
<sequence>MKYIFTLLITSITLSSCDTLQQVVNTAGANGIGTGISNTEAAAGIKEALGQGITKSVLQLNTTDGFFKDALYKVLLPPEAKKIENTLRNLGFNSLVDKAILQINRGAEDAAGYAKPIFVDAIKSMTIADAIGLIRNGDTSATHFFREKTTQKLIAAFTPVIEASLQKTEATKYYGDLIMKYNNFPTTIKKLNPDLTNYVTLKATDALFNLIAKEEVNIRTNFAARTTDLLKKVFGGAYR</sequence>
<comment type="caution">
    <text evidence="1">The sequence shown here is derived from an EMBL/GenBank/DDBJ whole genome shotgun (WGS) entry which is preliminary data.</text>
</comment>
<dbReference type="PROSITE" id="PS51257">
    <property type="entry name" value="PROKAR_LIPOPROTEIN"/>
    <property type="match status" value="1"/>
</dbReference>
<dbReference type="Proteomes" id="UP001595907">
    <property type="component" value="Unassembled WGS sequence"/>
</dbReference>
<organism evidence="1 2">
    <name type="scientific">Ferruginibacter yonginensis</name>
    <dbReference type="NCBI Taxonomy" id="1310416"/>
    <lineage>
        <taxon>Bacteria</taxon>
        <taxon>Pseudomonadati</taxon>
        <taxon>Bacteroidota</taxon>
        <taxon>Chitinophagia</taxon>
        <taxon>Chitinophagales</taxon>
        <taxon>Chitinophagaceae</taxon>
        <taxon>Ferruginibacter</taxon>
    </lineage>
</organism>